<sequence length="30" mass="3433">MRLCISGLHDTNNLNKVYISIHRAYALTNT</sequence>
<name>A0A8S5U9I8_9CAUD</name>
<organism evidence="1">
    <name type="scientific">Siphoviridae sp. ctKNZ79</name>
    <dbReference type="NCBI Taxonomy" id="2825440"/>
    <lineage>
        <taxon>Viruses</taxon>
        <taxon>Duplodnaviria</taxon>
        <taxon>Heunggongvirae</taxon>
        <taxon>Uroviricota</taxon>
        <taxon>Caudoviricetes</taxon>
    </lineage>
</organism>
<protein>
    <submittedName>
        <fullName evidence="1">Uncharacterized protein</fullName>
    </submittedName>
</protein>
<proteinExistence type="predicted"/>
<reference evidence="1" key="1">
    <citation type="journal article" date="2021" name="Proc. Natl. Acad. Sci. U.S.A.">
        <title>A Catalog of Tens of Thousands of Viruses from Human Metagenomes Reveals Hidden Associations with Chronic Diseases.</title>
        <authorList>
            <person name="Tisza M.J."/>
            <person name="Buck C.B."/>
        </authorList>
    </citation>
    <scope>NUCLEOTIDE SEQUENCE</scope>
    <source>
        <strain evidence="1">CtKNZ79</strain>
    </source>
</reference>
<accession>A0A8S5U9I8</accession>
<evidence type="ECO:0000313" key="1">
    <source>
        <dbReference type="EMBL" id="DAF91133.1"/>
    </source>
</evidence>
<dbReference type="EMBL" id="BK016045">
    <property type="protein sequence ID" value="DAF91133.1"/>
    <property type="molecule type" value="Genomic_DNA"/>
</dbReference>